<protein>
    <submittedName>
        <fullName evidence="3">DUF4097 domain-containing protein</fullName>
    </submittedName>
</protein>
<evidence type="ECO:0000259" key="2">
    <source>
        <dbReference type="Pfam" id="PF13349"/>
    </source>
</evidence>
<feature type="signal peptide" evidence="1">
    <location>
        <begin position="1"/>
        <end position="35"/>
    </location>
</feature>
<accession>A0ABT0MFY9</accession>
<proteinExistence type="predicted"/>
<feature type="chain" id="PRO_5047489632" evidence="1">
    <location>
        <begin position="36"/>
        <end position="270"/>
    </location>
</feature>
<evidence type="ECO:0000256" key="1">
    <source>
        <dbReference type="SAM" id="SignalP"/>
    </source>
</evidence>
<reference evidence="3 4" key="1">
    <citation type="submission" date="2022-05" db="EMBL/GenBank/DDBJ databases">
        <title>Luteimonas sp. SX5, whole genome shotgun sequencing project.</title>
        <authorList>
            <person name="Zhao G."/>
            <person name="Shen L."/>
        </authorList>
    </citation>
    <scope>NUCLEOTIDE SEQUENCE [LARGE SCALE GENOMIC DNA]</scope>
    <source>
        <strain evidence="3 4">SX5</strain>
    </source>
</reference>
<dbReference type="EMBL" id="JAMBEP010000001">
    <property type="protein sequence ID" value="MCL1633768.1"/>
    <property type="molecule type" value="Genomic_DNA"/>
</dbReference>
<dbReference type="Proteomes" id="UP001431217">
    <property type="component" value="Unassembled WGS sequence"/>
</dbReference>
<keyword evidence="4" id="KW-1185">Reference proteome</keyword>
<dbReference type="Pfam" id="PF13349">
    <property type="entry name" value="DUF4097"/>
    <property type="match status" value="1"/>
</dbReference>
<dbReference type="InterPro" id="IPR025164">
    <property type="entry name" value="Toastrack_DUF4097"/>
</dbReference>
<keyword evidence="1" id="KW-0732">Signal</keyword>
<feature type="domain" description="DUF4097" evidence="2">
    <location>
        <begin position="61"/>
        <end position="226"/>
    </location>
</feature>
<evidence type="ECO:0000313" key="3">
    <source>
        <dbReference type="EMBL" id="MCL1633768.1"/>
    </source>
</evidence>
<sequence>MPAQAAPAIATNQESRPMWKALPLVLLALPGLACAAENCQFQAARNLSVNMAGVRTVVVRTGPYDFHVKAGNAARVEGRACASSQEGLDQIQLTQRREGDRLIITTENERSNGSGGWFGRNYAYLDVNITLPKTVALEVAVGSGDADVTGLTNVVAHVGSGDLVVRGAESLDAGVGSGDIKVEDIGKLELAAVGSGDVEGSNIRGDVRIGTIGSGDVDLRKVGGNVEARTIGSGGLNVAAVGGGLRVNHVGSGSVDHRDVKGRIDIPSED</sequence>
<evidence type="ECO:0000313" key="4">
    <source>
        <dbReference type="Proteomes" id="UP001431217"/>
    </source>
</evidence>
<dbReference type="Gene3D" id="2.160.20.120">
    <property type="match status" value="1"/>
</dbReference>
<comment type="caution">
    <text evidence="3">The sequence shown here is derived from an EMBL/GenBank/DDBJ whole genome shotgun (WGS) entry which is preliminary data.</text>
</comment>
<gene>
    <name evidence="3" type="ORF">M2650_03795</name>
</gene>
<organism evidence="3 4">
    <name type="scientific">Luteimonas galliterrae</name>
    <dbReference type="NCBI Taxonomy" id="2940486"/>
    <lineage>
        <taxon>Bacteria</taxon>
        <taxon>Pseudomonadati</taxon>
        <taxon>Pseudomonadota</taxon>
        <taxon>Gammaproteobacteria</taxon>
        <taxon>Lysobacterales</taxon>
        <taxon>Lysobacteraceae</taxon>
        <taxon>Luteimonas</taxon>
    </lineage>
</organism>
<name>A0ABT0MFY9_9GAMM</name>